<gene>
    <name evidence="1" type="ORF">PXEA_LOCUS30876</name>
</gene>
<evidence type="ECO:0000313" key="1">
    <source>
        <dbReference type="EMBL" id="VEL37436.1"/>
    </source>
</evidence>
<dbReference type="Proteomes" id="UP000784294">
    <property type="component" value="Unassembled WGS sequence"/>
</dbReference>
<organism evidence="1 2">
    <name type="scientific">Protopolystoma xenopodis</name>
    <dbReference type="NCBI Taxonomy" id="117903"/>
    <lineage>
        <taxon>Eukaryota</taxon>
        <taxon>Metazoa</taxon>
        <taxon>Spiralia</taxon>
        <taxon>Lophotrochozoa</taxon>
        <taxon>Platyhelminthes</taxon>
        <taxon>Monogenea</taxon>
        <taxon>Polyopisthocotylea</taxon>
        <taxon>Polystomatidea</taxon>
        <taxon>Polystomatidae</taxon>
        <taxon>Protopolystoma</taxon>
    </lineage>
</organism>
<accession>A0A3S5ATJ4</accession>
<reference evidence="1" key="1">
    <citation type="submission" date="2018-11" db="EMBL/GenBank/DDBJ databases">
        <authorList>
            <consortium name="Pathogen Informatics"/>
        </authorList>
    </citation>
    <scope>NUCLEOTIDE SEQUENCE</scope>
</reference>
<evidence type="ECO:0000313" key="2">
    <source>
        <dbReference type="Proteomes" id="UP000784294"/>
    </source>
</evidence>
<sequence>MDVNFLEETVQRYKRFLFVRRCQLEYAARHRHRCAFKCFAQATSSLRHPLPVSLKLDVTEKEEASFPPLEQTFKYCFDLNDMEDILQKEVTSIFDCGPGFEHQALPFDIALAWRAHLLHPGAYARDTSAAFGRILPHPLLSPRGAAVPVHLSPPSCCCCLCGCGCLRTFLAANSSDRKHSPKLGEVNSLLSLARTMSATGTSVLSASVPLVPTAETIWCLFFPGPEDSLVRSGSMGRGSHPRGQMDRLDLAEIYMLATKCTQVQVRI</sequence>
<proteinExistence type="predicted"/>
<dbReference type="EMBL" id="CAAALY010254966">
    <property type="protein sequence ID" value="VEL37436.1"/>
    <property type="molecule type" value="Genomic_DNA"/>
</dbReference>
<dbReference type="AlphaFoldDB" id="A0A3S5ATJ4"/>
<keyword evidence="2" id="KW-1185">Reference proteome</keyword>
<comment type="caution">
    <text evidence="1">The sequence shown here is derived from an EMBL/GenBank/DDBJ whole genome shotgun (WGS) entry which is preliminary data.</text>
</comment>
<name>A0A3S5ATJ4_9PLAT</name>
<protein>
    <submittedName>
        <fullName evidence="1">Uncharacterized protein</fullName>
    </submittedName>
</protein>